<dbReference type="InterPro" id="IPR056924">
    <property type="entry name" value="SH3_Tf2-1"/>
</dbReference>
<dbReference type="InterPro" id="IPR036397">
    <property type="entry name" value="RNaseH_sf"/>
</dbReference>
<dbReference type="SUPFAM" id="SSF53098">
    <property type="entry name" value="Ribonuclease H-like"/>
    <property type="match status" value="1"/>
</dbReference>
<dbReference type="PROSITE" id="PS50994">
    <property type="entry name" value="INTEGRASE"/>
    <property type="match status" value="1"/>
</dbReference>
<evidence type="ECO:0000256" key="1">
    <source>
        <dbReference type="SAM" id="MobiDB-lite"/>
    </source>
</evidence>
<comment type="caution">
    <text evidence="3">The sequence shown here is derived from an EMBL/GenBank/DDBJ whole genome shotgun (WGS) entry which is preliminary data.</text>
</comment>
<feature type="region of interest" description="Disordered" evidence="1">
    <location>
        <begin position="539"/>
        <end position="607"/>
    </location>
</feature>
<sequence length="1426" mass="162007">MATIAENIIAAGSKNRPSMLKKACMIAGRLEFFSISEEKRMLPHQQSYAPQVVQQQPPILPTQLDFGFSIPTFLPTDDPIASLNKAMMILSSAYSSIYPINNQLRTSSNQINQALIQNGQVTIQNVQGRQSQGYTGNVGKNQATRARCTIKKRVKDSEWFKDKMLLAQAQAQEAGADHVDAYDSNCDDETTANAIFMASLSSAGSLNDDIVAPTYDSNTLSEVPHYNTYLDDDMLNSMVQEKEHNEHFVSIDDSYTELTSNGNVISYGEYMVTIEDEAAQKVLSRVQNDDKMLTTFEQIKSKVEQCHMVTQETNSVNESLICELENYKEKVKTLECGYYSKQGLSEREAFLSSELQQCESPNLDSRIQKIEDENVSLAFQVSSLVKEREHLKLVYKNLYDSIKQTRAKTKLQTDSLQQKLNDQISKNNKLRARLKEKFFESQKNKKGTSVNTKFAKPPTSGTNLYSVSPLPESKFAPKVVEKNDSTKTVTSHLTTNKINEKYTKVLALGFLKIESKPINAYFKHNRVVHRDYMKVTNETRVSSTDASGSKSRSNTKNDRIQRPSRRSKKNKVETQPRKSKSSLNKNNHVSDYVQKHKKAKSVIQKEKKQWKPTGRVFTSVGLRWKPTGRMFNMQGKICSIIKTSHATIMPSGNRLHTIRIPAVAPSVETRMRYSIAKNSLIRARINSYGHPFNPSNFAFIRNYAIPEQSSWNFGFLGIVEIVLWYLDSGCSKHITRHRDKLINFVSKFIDLEVAFRKHTCFVRNLEGVDLLSGSRDSNLYTISMDEMMKSSLICLLFNASKTKSWKEREPPLRVRALVMTISLDLPKQILNAQTEARKPENIKSEDVGGMLVENAKFPEAIREQKLEPRADGTLCLNGRSWLPCYGDLRTVIMHESHKSKYSIHPGSDKMYQDMKKLYWWPNMKADIATYVNKCLTCAKVKAEHQRPSGLLVQPKIPEWKWDNITMDFVTKLPKTSQGYDTIWVIVDRLTKSAIFTPMRETDPLDKLARLYLKEVVTRHGIPVSIICDRDPRFASNFWRSLQSALGTNLDMSTAYHPQTDGQSERTIQTLEDMLRACAIDFGKGWVNHLPLVEFSYNNSYHASIKAAPFEALYGRKCRSPVCWTEVGEAQILGPELIQETTEKIIQIKQRMQAARDRQKSYADLKRKPMEFQVGDKVMLKVSPWKGVVRFGKRGKLNPRYVGPFKVIERVGEVAYKLELPEELSRVHNTFHVSNLKKCHADEPLAVPLDGLNLDDKLHFVEEPVEIVDREVKRLKRSRIPLVKVRWNSKRGPEYTWEREDQFKKKYPQLFTKTTPSSSAALLEQSPRANGPLIWQGSNKHEIPSPPLPQIPSPPLPISSPVHVLSPSPPASPIRPLGYQAVMIRLRAEATSTSHSLPLPPPIILSHTRLDAPLSGTPPLHFTLSEP</sequence>
<keyword evidence="3" id="KW-0548">Nucleotidyltransferase</keyword>
<dbReference type="PANTHER" id="PTHR45835">
    <property type="entry name" value="YALI0A06105P"/>
    <property type="match status" value="1"/>
</dbReference>
<dbReference type="InterPro" id="IPR012337">
    <property type="entry name" value="RNaseH-like_sf"/>
</dbReference>
<dbReference type="PANTHER" id="PTHR45835:SF99">
    <property type="entry name" value="CHROMO DOMAIN-CONTAINING PROTEIN-RELATED"/>
    <property type="match status" value="1"/>
</dbReference>
<evidence type="ECO:0000313" key="4">
    <source>
        <dbReference type="Proteomes" id="UP001151760"/>
    </source>
</evidence>
<keyword evidence="4" id="KW-1185">Reference proteome</keyword>
<dbReference type="InterPro" id="IPR001584">
    <property type="entry name" value="Integrase_cat-core"/>
</dbReference>
<reference evidence="3" key="1">
    <citation type="journal article" date="2022" name="Int. J. Mol. Sci.">
        <title>Draft Genome of Tanacetum Coccineum: Genomic Comparison of Closely Related Tanacetum-Family Plants.</title>
        <authorList>
            <person name="Yamashiro T."/>
            <person name="Shiraishi A."/>
            <person name="Nakayama K."/>
            <person name="Satake H."/>
        </authorList>
    </citation>
    <scope>NUCLEOTIDE SEQUENCE</scope>
</reference>
<dbReference type="InterPro" id="IPR041588">
    <property type="entry name" value="Integrase_H2C2"/>
</dbReference>
<keyword evidence="3" id="KW-0695">RNA-directed DNA polymerase</keyword>
<evidence type="ECO:0000259" key="2">
    <source>
        <dbReference type="PROSITE" id="PS50994"/>
    </source>
</evidence>
<dbReference type="Pfam" id="PF24626">
    <property type="entry name" value="SH3_Tf2-1"/>
    <property type="match status" value="1"/>
</dbReference>
<gene>
    <name evidence="3" type="ORF">Tco_0841239</name>
</gene>
<proteinExistence type="predicted"/>
<dbReference type="Proteomes" id="UP001151760">
    <property type="component" value="Unassembled WGS sequence"/>
</dbReference>
<feature type="region of interest" description="Disordered" evidence="1">
    <location>
        <begin position="447"/>
        <end position="468"/>
    </location>
</feature>
<organism evidence="3 4">
    <name type="scientific">Tanacetum coccineum</name>
    <dbReference type="NCBI Taxonomy" id="301880"/>
    <lineage>
        <taxon>Eukaryota</taxon>
        <taxon>Viridiplantae</taxon>
        <taxon>Streptophyta</taxon>
        <taxon>Embryophyta</taxon>
        <taxon>Tracheophyta</taxon>
        <taxon>Spermatophyta</taxon>
        <taxon>Magnoliopsida</taxon>
        <taxon>eudicotyledons</taxon>
        <taxon>Gunneridae</taxon>
        <taxon>Pentapetalae</taxon>
        <taxon>asterids</taxon>
        <taxon>campanulids</taxon>
        <taxon>Asterales</taxon>
        <taxon>Asteraceae</taxon>
        <taxon>Asteroideae</taxon>
        <taxon>Anthemideae</taxon>
        <taxon>Anthemidinae</taxon>
        <taxon>Tanacetum</taxon>
    </lineage>
</organism>
<dbReference type="EMBL" id="BQNB010012696">
    <property type="protein sequence ID" value="GJT06777.1"/>
    <property type="molecule type" value="Genomic_DNA"/>
</dbReference>
<dbReference type="GO" id="GO:0003964">
    <property type="term" value="F:RNA-directed DNA polymerase activity"/>
    <property type="evidence" value="ECO:0007669"/>
    <property type="project" value="UniProtKB-KW"/>
</dbReference>
<reference evidence="3" key="2">
    <citation type="submission" date="2022-01" db="EMBL/GenBank/DDBJ databases">
        <authorList>
            <person name="Yamashiro T."/>
            <person name="Shiraishi A."/>
            <person name="Satake H."/>
            <person name="Nakayama K."/>
        </authorList>
    </citation>
    <scope>NUCLEOTIDE SEQUENCE</scope>
</reference>
<feature type="domain" description="Integrase catalytic" evidence="2">
    <location>
        <begin position="953"/>
        <end position="1116"/>
    </location>
</feature>
<dbReference type="Gene3D" id="1.10.340.70">
    <property type="match status" value="1"/>
</dbReference>
<feature type="compositionally biased region" description="Polar residues" evidence="1">
    <location>
        <begin position="539"/>
        <end position="554"/>
    </location>
</feature>
<evidence type="ECO:0000313" key="3">
    <source>
        <dbReference type="EMBL" id="GJT06777.1"/>
    </source>
</evidence>
<keyword evidence="3" id="KW-0808">Transferase</keyword>
<accession>A0ABQ5AZA4</accession>
<dbReference type="Pfam" id="PF17921">
    <property type="entry name" value="Integrase_H2C2"/>
    <property type="match status" value="1"/>
</dbReference>
<protein>
    <submittedName>
        <fullName evidence="3">Reverse transcriptase domain-containing protein</fullName>
    </submittedName>
</protein>
<name>A0ABQ5AZA4_9ASTR</name>
<dbReference type="Gene3D" id="3.30.420.10">
    <property type="entry name" value="Ribonuclease H-like superfamily/Ribonuclease H"/>
    <property type="match status" value="1"/>
</dbReference>